<comment type="caution">
    <text evidence="3">The sequence shown here is derived from an EMBL/GenBank/DDBJ whole genome shotgun (WGS) entry which is preliminary data.</text>
</comment>
<dbReference type="EMBL" id="JAMQGM010000051">
    <property type="protein sequence ID" value="MCM2580096.1"/>
    <property type="molecule type" value="Genomic_DNA"/>
</dbReference>
<protein>
    <submittedName>
        <fullName evidence="3">HIT family protein</fullName>
    </submittedName>
</protein>
<keyword evidence="4" id="KW-1185">Reference proteome</keyword>
<evidence type="ECO:0000313" key="3">
    <source>
        <dbReference type="EMBL" id="MCM2580096.1"/>
    </source>
</evidence>
<gene>
    <name evidence="3" type="ORF">M1E25_22565</name>
</gene>
<dbReference type="Pfam" id="PF01230">
    <property type="entry name" value="HIT"/>
    <property type="match status" value="1"/>
</dbReference>
<proteinExistence type="predicted"/>
<evidence type="ECO:0000256" key="1">
    <source>
        <dbReference type="PROSITE-ProRule" id="PRU00464"/>
    </source>
</evidence>
<dbReference type="PRINTS" id="PR00332">
    <property type="entry name" value="HISTRIAD"/>
</dbReference>
<evidence type="ECO:0000313" key="4">
    <source>
        <dbReference type="Proteomes" id="UP001167160"/>
    </source>
</evidence>
<reference evidence="3" key="1">
    <citation type="journal article" date="2023" name="Int. J. Syst. Evol. Microbiol.">
        <title>Streptomyces meridianus sp. nov. isolated from brackish water of the Tagus estuary in Alcochete, Portugal.</title>
        <authorList>
            <person name="Santos J.D.N."/>
            <person name="Klimek D."/>
            <person name="Calusinska M."/>
            <person name="Lobo Da Cunha A."/>
            <person name="Catita J."/>
            <person name="Goncalves H."/>
            <person name="Gonzalez I."/>
            <person name="Reyes F."/>
            <person name="Lage O.M."/>
        </authorList>
    </citation>
    <scope>NUCLEOTIDE SEQUENCE</scope>
    <source>
        <strain evidence="3">MTZ3.1</strain>
    </source>
</reference>
<dbReference type="RefSeq" id="WP_251418610.1">
    <property type="nucleotide sequence ID" value="NZ_JAMQGM010000051.1"/>
</dbReference>
<accession>A0ABT0XC55</accession>
<feature type="short sequence motif" description="Histidine triad motif" evidence="1">
    <location>
        <begin position="94"/>
        <end position="98"/>
    </location>
</feature>
<dbReference type="InterPro" id="IPR011146">
    <property type="entry name" value="HIT-like"/>
</dbReference>
<sequence>MTCPFCAIVAGEHPANSVLRDHAAVAFLDTRPLFPGHVLVVPPRHIETLDDLPPDEVGPFFTQVQRVARAVERGLDADGTFVAANNRISQSVPHFHVHVVPRHRKDGLRGFFWPRTHYTAPEHAESVAARLRRAIDSAV</sequence>
<evidence type="ECO:0000259" key="2">
    <source>
        <dbReference type="PROSITE" id="PS51084"/>
    </source>
</evidence>
<organism evidence="3 4">
    <name type="scientific">Streptomyces meridianus</name>
    <dbReference type="NCBI Taxonomy" id="2938945"/>
    <lineage>
        <taxon>Bacteria</taxon>
        <taxon>Bacillati</taxon>
        <taxon>Actinomycetota</taxon>
        <taxon>Actinomycetes</taxon>
        <taxon>Kitasatosporales</taxon>
        <taxon>Streptomycetaceae</taxon>
        <taxon>Streptomyces</taxon>
    </lineage>
</organism>
<dbReference type="PANTHER" id="PTHR46648">
    <property type="entry name" value="HIT FAMILY PROTEIN 1"/>
    <property type="match status" value="1"/>
</dbReference>
<name>A0ABT0XC55_9ACTN</name>
<dbReference type="PANTHER" id="PTHR46648:SF1">
    <property type="entry name" value="ADENOSINE 5'-MONOPHOSPHORAMIDASE HNT1"/>
    <property type="match status" value="1"/>
</dbReference>
<dbReference type="Proteomes" id="UP001167160">
    <property type="component" value="Unassembled WGS sequence"/>
</dbReference>
<dbReference type="PROSITE" id="PS51084">
    <property type="entry name" value="HIT_2"/>
    <property type="match status" value="1"/>
</dbReference>
<dbReference type="Gene3D" id="3.30.428.10">
    <property type="entry name" value="HIT-like"/>
    <property type="match status" value="1"/>
</dbReference>
<dbReference type="InterPro" id="IPR036265">
    <property type="entry name" value="HIT-like_sf"/>
</dbReference>
<dbReference type="SUPFAM" id="SSF54197">
    <property type="entry name" value="HIT-like"/>
    <property type="match status" value="1"/>
</dbReference>
<dbReference type="InterPro" id="IPR001310">
    <property type="entry name" value="Histidine_triad_HIT"/>
</dbReference>
<feature type="domain" description="HIT" evidence="2">
    <location>
        <begin position="4"/>
        <end position="109"/>
    </location>
</feature>